<dbReference type="GO" id="GO:1990904">
    <property type="term" value="C:ribonucleoprotein complex"/>
    <property type="evidence" value="ECO:0007669"/>
    <property type="project" value="UniProtKB-KW"/>
</dbReference>
<sequence>MTRSLYRKILFRYNIFYFLKNGLKFGNRNLLIVPSIKKISFLIYNGKNFVNLLIRDNIIGYLVGNFITTRKLCVHKKKKN</sequence>
<dbReference type="InterPro" id="IPR023575">
    <property type="entry name" value="Ribosomal_uS19_SF"/>
</dbReference>
<dbReference type="RefSeq" id="YP_010007672.1">
    <property type="nucleotide sequence ID" value="NC_053320.1"/>
</dbReference>
<comment type="similarity">
    <text evidence="1">Belongs to the universal ribosomal protein uS19 family.</text>
</comment>
<dbReference type="PIRSF" id="PIRSF002144">
    <property type="entry name" value="Ribosomal_S19"/>
    <property type="match status" value="1"/>
</dbReference>
<dbReference type="Pfam" id="PF00203">
    <property type="entry name" value="Ribosomal_S19"/>
    <property type="match status" value="1"/>
</dbReference>
<evidence type="ECO:0000256" key="1">
    <source>
        <dbReference type="ARBA" id="ARBA00007345"/>
    </source>
</evidence>
<accession>A0A7H0WBD1</accession>
<keyword evidence="2 4" id="KW-0689">Ribosomal protein</keyword>
<keyword evidence="3" id="KW-0687">Ribonucleoprotein</keyword>
<reference evidence="4" key="1">
    <citation type="journal article" date="2020" name="BMC Evol. Biol.">
        <title>Potential causes and consequences of rapid mitochondrial genome evolution in thermoacidophilic Galdieria (Rhodophyta).</title>
        <authorList>
            <person name="Cho C.H."/>
            <person name="Park S.I."/>
            <person name="Ciniglia C."/>
            <person name="Yang E.C."/>
            <person name="Graf L."/>
            <person name="Bhattacharya D."/>
            <person name="Yoon H.S."/>
        </authorList>
    </citation>
    <scope>NUCLEOTIDE SEQUENCE</scope>
    <source>
        <strain evidence="4">ACUF 019</strain>
    </source>
</reference>
<proteinExistence type="inferred from homology"/>
<geneLocation type="mitochondrion" evidence="4"/>
<evidence type="ECO:0000313" key="4">
    <source>
        <dbReference type="EMBL" id="QNR39860.1"/>
    </source>
</evidence>
<organism evidence="4">
    <name type="scientific">Cyanidium caldarium</name>
    <name type="common">Red alga</name>
    <dbReference type="NCBI Taxonomy" id="2771"/>
    <lineage>
        <taxon>Eukaryota</taxon>
        <taxon>Rhodophyta</taxon>
        <taxon>Bangiophyceae</taxon>
        <taxon>Cyanidiales</taxon>
        <taxon>Cyanidiaceae</taxon>
        <taxon>Cyanidium</taxon>
    </lineage>
</organism>
<gene>
    <name evidence="4" type="primary">rps19</name>
    <name evidence="4" type="ORF">CDCA_ACUF019_028</name>
</gene>
<keyword evidence="4" id="KW-0496">Mitochondrion</keyword>
<dbReference type="HAMAP" id="MF_00531">
    <property type="entry name" value="Ribosomal_uS19"/>
    <property type="match status" value="1"/>
</dbReference>
<dbReference type="AlphaFoldDB" id="A0A7H0WBD1"/>
<dbReference type="GeneID" id="63062162"/>
<protein>
    <submittedName>
        <fullName evidence="4">Ribosomal protein S19</fullName>
    </submittedName>
</protein>
<dbReference type="GO" id="GO:0005840">
    <property type="term" value="C:ribosome"/>
    <property type="evidence" value="ECO:0007669"/>
    <property type="project" value="UniProtKB-KW"/>
</dbReference>
<dbReference type="Gene3D" id="3.30.860.10">
    <property type="entry name" value="30s Ribosomal Protein S19, Chain A"/>
    <property type="match status" value="1"/>
</dbReference>
<evidence type="ECO:0000256" key="2">
    <source>
        <dbReference type="ARBA" id="ARBA00022980"/>
    </source>
</evidence>
<evidence type="ECO:0000256" key="3">
    <source>
        <dbReference type="ARBA" id="ARBA00023274"/>
    </source>
</evidence>
<dbReference type="GO" id="GO:0006412">
    <property type="term" value="P:translation"/>
    <property type="evidence" value="ECO:0007669"/>
    <property type="project" value="InterPro"/>
</dbReference>
<dbReference type="SUPFAM" id="SSF54570">
    <property type="entry name" value="Ribosomal protein S19"/>
    <property type="match status" value="1"/>
</dbReference>
<dbReference type="InterPro" id="IPR002222">
    <property type="entry name" value="Ribosomal_uS19"/>
</dbReference>
<dbReference type="GO" id="GO:0003735">
    <property type="term" value="F:structural constituent of ribosome"/>
    <property type="evidence" value="ECO:0007669"/>
    <property type="project" value="InterPro"/>
</dbReference>
<name>A0A7H0WBD1_CYACA</name>
<dbReference type="EMBL" id="MT270118">
    <property type="protein sequence ID" value="QNR39860.1"/>
    <property type="molecule type" value="Genomic_DNA"/>
</dbReference>